<dbReference type="InterPro" id="IPR036388">
    <property type="entry name" value="WH-like_DNA-bd_sf"/>
</dbReference>
<dbReference type="InterPro" id="IPR036866">
    <property type="entry name" value="RibonucZ/Hydroxyglut_hydro"/>
</dbReference>
<name>A0ABM9MB88_9MYCO</name>
<dbReference type="Gene3D" id="1.10.10.10">
    <property type="entry name" value="Winged helix-like DNA-binding domain superfamily/Winged helix DNA-binding domain"/>
    <property type="match status" value="1"/>
</dbReference>
<dbReference type="InterPro" id="IPR050662">
    <property type="entry name" value="Sec-metab_biosynth-thioest"/>
</dbReference>
<feature type="domain" description="Metallo-beta-lactamase" evidence="1">
    <location>
        <begin position="35"/>
        <end position="247"/>
    </location>
</feature>
<dbReference type="SUPFAM" id="SSF56281">
    <property type="entry name" value="Metallo-hydrolase/oxidoreductase"/>
    <property type="match status" value="1"/>
</dbReference>
<dbReference type="PANTHER" id="PTHR23131:SF4">
    <property type="entry name" value="METALLO-BETA-LACTAMASE SUPERFAMILY POTEIN"/>
    <property type="match status" value="1"/>
</dbReference>
<evidence type="ECO:0000313" key="2">
    <source>
        <dbReference type="EMBL" id="CAJ1581021.1"/>
    </source>
</evidence>
<reference evidence="2 3" key="1">
    <citation type="submission" date="2023-08" db="EMBL/GenBank/DDBJ databases">
        <authorList>
            <person name="Folkvardsen B D."/>
            <person name="Norman A."/>
        </authorList>
    </citation>
    <scope>NUCLEOTIDE SEQUENCE [LARGE SCALE GENOMIC DNA]</scope>
    <source>
        <strain evidence="2 3">Mu0050</strain>
    </source>
</reference>
<keyword evidence="3" id="KW-1185">Reference proteome</keyword>
<gene>
    <name evidence="2" type="ORF">MU0050_001326</name>
</gene>
<dbReference type="RefSeq" id="WP_316515394.1">
    <property type="nucleotide sequence ID" value="NZ_OY726395.1"/>
</dbReference>
<dbReference type="Pfam" id="PF00753">
    <property type="entry name" value="Lactamase_B"/>
    <property type="match status" value="1"/>
</dbReference>
<evidence type="ECO:0000259" key="1">
    <source>
        <dbReference type="SMART" id="SM00849"/>
    </source>
</evidence>
<dbReference type="Proteomes" id="UP001190466">
    <property type="component" value="Chromosome"/>
</dbReference>
<sequence length="342" mass="37667">MAPTSTNARDTAHVHRIAPRVVRVELPLPLPDLKVINAYIIEGGTGITLVDPGWSTAESEGLLLAALHGLGYSRSDVQRILVTHAHWDHYTLAVKWRDELGAELMLGAGERHSIEAFDAAEGIHPVQRQMLLRAGAPELARVIAQTPWEPYEDNAPFDPPDRWLHGGERIDCGGTQILARATPGHTRGHIVYTDESAGLAFTGDHLLPRITPSIAFERTPEPLPLRSFLDSLRLFTDLPDHRMLPAHGGVDNTTAVRAAELIEHHRERLTAVADLVARRGSATAYDIAAQMRWTRHDRAIAELNPIHRMVAVLEVMAHLDLLVHRGELAADDSEPVAQFTVA</sequence>
<dbReference type="EMBL" id="OY726395">
    <property type="protein sequence ID" value="CAJ1581021.1"/>
    <property type="molecule type" value="Genomic_DNA"/>
</dbReference>
<dbReference type="InterPro" id="IPR001279">
    <property type="entry name" value="Metallo-B-lactamas"/>
</dbReference>
<accession>A0ABM9MB88</accession>
<evidence type="ECO:0000313" key="3">
    <source>
        <dbReference type="Proteomes" id="UP001190466"/>
    </source>
</evidence>
<protein>
    <submittedName>
        <fullName evidence="2">MBL fold metallo-hydrolase</fullName>
    </submittedName>
</protein>
<proteinExistence type="predicted"/>
<dbReference type="SMART" id="SM00849">
    <property type="entry name" value="Lactamase_B"/>
    <property type="match status" value="1"/>
</dbReference>
<dbReference type="PANTHER" id="PTHR23131">
    <property type="entry name" value="ENDORIBONUCLEASE LACTB2"/>
    <property type="match status" value="1"/>
</dbReference>
<organism evidence="2 3">
    <name type="scientific">[Mycobacterium] wendilense</name>
    <dbReference type="NCBI Taxonomy" id="3064284"/>
    <lineage>
        <taxon>Bacteria</taxon>
        <taxon>Bacillati</taxon>
        <taxon>Actinomycetota</taxon>
        <taxon>Actinomycetes</taxon>
        <taxon>Mycobacteriales</taxon>
        <taxon>Mycobacteriaceae</taxon>
        <taxon>Mycolicibacter</taxon>
    </lineage>
</organism>
<dbReference type="Gene3D" id="3.60.15.10">
    <property type="entry name" value="Ribonuclease Z/Hydroxyacylglutathione hydrolase-like"/>
    <property type="match status" value="1"/>
</dbReference>